<keyword evidence="5" id="KW-0418">Kinase</keyword>
<comment type="caution">
    <text evidence="8">The sequence shown here is derived from an EMBL/GenBank/DDBJ whole genome shotgun (WGS) entry which is preliminary data.</text>
</comment>
<dbReference type="InterPro" id="IPR030665">
    <property type="entry name" value="KaiC"/>
</dbReference>
<keyword evidence="3" id="KW-0808">Transferase</keyword>
<dbReference type="Gene3D" id="3.40.50.300">
    <property type="entry name" value="P-loop containing nucleotide triphosphate hydrolases"/>
    <property type="match status" value="2"/>
</dbReference>
<dbReference type="InterPro" id="IPR051347">
    <property type="entry name" value="Circadian_clock_KaiC-rel"/>
</dbReference>
<dbReference type="PANTHER" id="PTHR42926">
    <property type="match status" value="1"/>
</dbReference>
<sequence>MTDKVSLGLLATGVPGLDELLGGGLSEFAFTLIAGAPGSGKTTLAHQIMFALATEQRKALFFTVLGEPPLKMLRYQQQYSFFDLDKVGTCVRYVNLAEDLRSGDFSGVLERIMREVEDFSPSLVFVDSFRSVVQTARTGNEGAADLQQFVQELGTRMTSWQATTFLIGEYVENDPVPNPIMTVADGMLLLSHAQEENSVIRKIRVFKMRGQAHITGAHVFRISGDGLHVFPRVLPPVATDHVYPGQDTDTNPRRIPSGTPGLDDLLHGGIPQGHSLLISGPTGCGKTIFGTRFLYEGAQRGEKGVLVSFEKGAARLRNAQLAAMVRQGDVAVVESRSLDLTVEELLDDLLRTIERTGATRIVIDAISELGLYLAPEARRDIRGAMFRVLSSLAKLGVTVVVTLGMEDRFTDLRFSHSDIAYLTDVVLAMRYVEKDGALHRVISVIKVRGSDHSHDLREFRITDAGIEVSATPLAAQGVLVGQPGPNGQQD</sequence>
<dbReference type="PROSITE" id="PS51146">
    <property type="entry name" value="KAIC"/>
    <property type="match status" value="2"/>
</dbReference>
<keyword evidence="4" id="KW-0677">Repeat</keyword>
<dbReference type="SMART" id="SM00382">
    <property type="entry name" value="AAA"/>
    <property type="match status" value="2"/>
</dbReference>
<dbReference type="InterPro" id="IPR010624">
    <property type="entry name" value="KaiC_dom"/>
</dbReference>
<evidence type="ECO:0000259" key="7">
    <source>
        <dbReference type="PROSITE" id="PS51146"/>
    </source>
</evidence>
<dbReference type="InterPro" id="IPR014774">
    <property type="entry name" value="KaiC-like_dom"/>
</dbReference>
<dbReference type="AlphaFoldDB" id="A0A4Y9S8M3"/>
<evidence type="ECO:0000256" key="4">
    <source>
        <dbReference type="ARBA" id="ARBA00022737"/>
    </source>
</evidence>
<accession>A0A4Y9S8M3</accession>
<dbReference type="InterPro" id="IPR027417">
    <property type="entry name" value="P-loop_NTPase"/>
</dbReference>
<gene>
    <name evidence="8" type="ORF">E4L96_17400</name>
</gene>
<dbReference type="PIRSF" id="PIRSF039117">
    <property type="entry name" value="KaiC"/>
    <property type="match status" value="1"/>
</dbReference>
<dbReference type="Pfam" id="PF06745">
    <property type="entry name" value="ATPase"/>
    <property type="match status" value="2"/>
</dbReference>
<evidence type="ECO:0000313" key="9">
    <source>
        <dbReference type="Proteomes" id="UP000298438"/>
    </source>
</evidence>
<dbReference type="EMBL" id="SPVF01000222">
    <property type="protein sequence ID" value="TFW15884.1"/>
    <property type="molecule type" value="Genomic_DNA"/>
</dbReference>
<evidence type="ECO:0000313" key="8">
    <source>
        <dbReference type="EMBL" id="TFW15884.1"/>
    </source>
</evidence>
<name>A0A4Y9S8M3_9BURK</name>
<organism evidence="8 9">
    <name type="scientific">Zemynaea arenosa</name>
    <dbReference type="NCBI Taxonomy" id="2561931"/>
    <lineage>
        <taxon>Bacteria</taxon>
        <taxon>Pseudomonadati</taxon>
        <taxon>Pseudomonadota</taxon>
        <taxon>Betaproteobacteria</taxon>
        <taxon>Burkholderiales</taxon>
        <taxon>Oxalobacteraceae</taxon>
        <taxon>Telluria group</taxon>
        <taxon>Zemynaea</taxon>
    </lineage>
</organism>
<evidence type="ECO:0000256" key="1">
    <source>
        <dbReference type="ARBA" id="ARBA00012513"/>
    </source>
</evidence>
<protein>
    <recommendedName>
        <fullName evidence="1">non-specific serine/threonine protein kinase</fullName>
        <ecNumber evidence="1">2.7.11.1</ecNumber>
    </recommendedName>
</protein>
<feature type="domain" description="KaiC" evidence="7">
    <location>
        <begin position="253"/>
        <end position="482"/>
    </location>
</feature>
<evidence type="ECO:0000256" key="6">
    <source>
        <dbReference type="ARBA" id="ARBA00022801"/>
    </source>
</evidence>
<dbReference type="OrthoDB" id="9783783at2"/>
<dbReference type="Proteomes" id="UP000298438">
    <property type="component" value="Unassembled WGS sequence"/>
</dbReference>
<dbReference type="EC" id="2.7.11.1" evidence="1"/>
<dbReference type="InterPro" id="IPR003593">
    <property type="entry name" value="AAA+_ATPase"/>
</dbReference>
<evidence type="ECO:0000256" key="3">
    <source>
        <dbReference type="ARBA" id="ARBA00022679"/>
    </source>
</evidence>
<dbReference type="SUPFAM" id="SSF52540">
    <property type="entry name" value="P-loop containing nucleoside triphosphate hydrolases"/>
    <property type="match status" value="2"/>
</dbReference>
<dbReference type="RefSeq" id="WP_135208481.1">
    <property type="nucleotide sequence ID" value="NZ_SPVF01000222.1"/>
</dbReference>
<keyword evidence="2" id="KW-0597">Phosphoprotein</keyword>
<proteinExistence type="predicted"/>
<keyword evidence="9" id="KW-1185">Reference proteome</keyword>
<reference evidence="8 9" key="1">
    <citation type="submission" date="2019-03" db="EMBL/GenBank/DDBJ databases">
        <title>Draft Genome Sequence of Massilia arenosa sp. nov., a Novel Massilia Species Isolated from a Sandy-loam Maize Soil.</title>
        <authorList>
            <person name="Raths R."/>
            <person name="Peta V."/>
            <person name="Bucking H."/>
        </authorList>
    </citation>
    <scope>NUCLEOTIDE SEQUENCE [LARGE SCALE GENOMIC DNA]</scope>
    <source>
        <strain evidence="8 9">MC02</strain>
    </source>
</reference>
<dbReference type="GO" id="GO:0005524">
    <property type="term" value="F:ATP binding"/>
    <property type="evidence" value="ECO:0007669"/>
    <property type="project" value="InterPro"/>
</dbReference>
<feature type="domain" description="KaiC" evidence="7">
    <location>
        <begin position="8"/>
        <end position="247"/>
    </location>
</feature>
<dbReference type="GO" id="GO:0004674">
    <property type="term" value="F:protein serine/threonine kinase activity"/>
    <property type="evidence" value="ECO:0007669"/>
    <property type="project" value="UniProtKB-EC"/>
</dbReference>
<evidence type="ECO:0000256" key="5">
    <source>
        <dbReference type="ARBA" id="ARBA00022777"/>
    </source>
</evidence>
<evidence type="ECO:0000256" key="2">
    <source>
        <dbReference type="ARBA" id="ARBA00022553"/>
    </source>
</evidence>
<dbReference type="GO" id="GO:0016787">
    <property type="term" value="F:hydrolase activity"/>
    <property type="evidence" value="ECO:0007669"/>
    <property type="project" value="UniProtKB-KW"/>
</dbReference>
<keyword evidence="6" id="KW-0378">Hydrolase</keyword>
<dbReference type="PANTHER" id="PTHR42926:SF1">
    <property type="entry name" value="CIRCADIAN CLOCK OSCILLATOR PROTEIN KAIC 1"/>
    <property type="match status" value="1"/>
</dbReference>